<feature type="domain" description="Dienelactone hydrolase" evidence="1">
    <location>
        <begin position="163"/>
        <end position="388"/>
    </location>
</feature>
<proteinExistence type="predicted"/>
<dbReference type="InterPro" id="IPR029058">
    <property type="entry name" value="AB_hydrolase_fold"/>
</dbReference>
<dbReference type="PANTHER" id="PTHR17630">
    <property type="entry name" value="DIENELACTONE HYDROLASE"/>
    <property type="match status" value="1"/>
</dbReference>
<sequence length="389" mass="42303">MSAWQSYLHLIRIHPLSTLSNTLFGTLCILSSLPFLGIPFPSRATAEYYADKSAHMAEVYNITPGQAATIGGVGRTLVGLGVIYPPTRWVALAVNGAVVLRGSTIAWRDGRPMLPQYGMLGAMAFCWRMHPPPAMSLCEDCFKGARHEGELEGVEKTIGGILCYVATPKGDYAKDKAILYLADAFGLYNYPNNKLLADDFARNGFLTIIPDILAADPPPVDAFEPKPPGVPPFDIPAWTARHGRDVTRPIIDSVVAALKADGITRFATTGYCFGGRYVFDLAFDNITQVSAISHPSLLVVPEDLHKYQTTSNAPLLINNCTVDRQFPLTAAEQADAILGDGKFSPGYKRVYHEGCAHGFAVRAKLEDPKSKAGKEAAFTSVVEWFRAHL</sequence>
<dbReference type="Proteomes" id="UP000815677">
    <property type="component" value="Unassembled WGS sequence"/>
</dbReference>
<evidence type="ECO:0000259" key="1">
    <source>
        <dbReference type="Pfam" id="PF01738"/>
    </source>
</evidence>
<name>A0ABQ0LMB2_MYCCL</name>
<accession>A0ABQ0LMB2</accession>
<keyword evidence="2" id="KW-0378">Hydrolase</keyword>
<dbReference type="PANTHER" id="PTHR17630:SF44">
    <property type="entry name" value="PROTEIN AIM2"/>
    <property type="match status" value="1"/>
</dbReference>
<dbReference type="InterPro" id="IPR002925">
    <property type="entry name" value="Dienelactn_hydro"/>
</dbReference>
<dbReference type="Pfam" id="PF01738">
    <property type="entry name" value="DLH"/>
    <property type="match status" value="1"/>
</dbReference>
<dbReference type="GO" id="GO:0016787">
    <property type="term" value="F:hydrolase activity"/>
    <property type="evidence" value="ECO:0007669"/>
    <property type="project" value="UniProtKB-KW"/>
</dbReference>
<dbReference type="SUPFAM" id="SSF53474">
    <property type="entry name" value="alpha/beta-Hydrolases"/>
    <property type="match status" value="1"/>
</dbReference>
<dbReference type="Gene3D" id="3.40.50.1820">
    <property type="entry name" value="alpha/beta hydrolase"/>
    <property type="match status" value="1"/>
</dbReference>
<keyword evidence="3" id="KW-1185">Reference proteome</keyword>
<organism evidence="2 3">
    <name type="scientific">Mycena chlorophos</name>
    <name type="common">Agaric fungus</name>
    <name type="synonym">Agaricus chlorophos</name>
    <dbReference type="NCBI Taxonomy" id="658473"/>
    <lineage>
        <taxon>Eukaryota</taxon>
        <taxon>Fungi</taxon>
        <taxon>Dikarya</taxon>
        <taxon>Basidiomycota</taxon>
        <taxon>Agaricomycotina</taxon>
        <taxon>Agaricomycetes</taxon>
        <taxon>Agaricomycetidae</taxon>
        <taxon>Agaricales</taxon>
        <taxon>Marasmiineae</taxon>
        <taxon>Mycenaceae</taxon>
        <taxon>Mycena</taxon>
    </lineage>
</organism>
<dbReference type="EMBL" id="DF847666">
    <property type="protein sequence ID" value="GAT52229.1"/>
    <property type="molecule type" value="Genomic_DNA"/>
</dbReference>
<gene>
    <name evidence="2" type="ORF">MCHLO_09300</name>
</gene>
<protein>
    <submittedName>
        <fullName evidence="2">Dienelactone hydrolase endo-1,3,1,4-beta-D-glucanase</fullName>
    </submittedName>
</protein>
<evidence type="ECO:0000313" key="3">
    <source>
        <dbReference type="Proteomes" id="UP000815677"/>
    </source>
</evidence>
<reference evidence="2" key="1">
    <citation type="submission" date="2014-09" db="EMBL/GenBank/DDBJ databases">
        <title>Genome sequence of the luminous mushroom Mycena chlorophos for searching fungal bioluminescence genes.</title>
        <authorList>
            <person name="Tanaka Y."/>
            <person name="Kasuga D."/>
            <person name="Oba Y."/>
            <person name="Hase S."/>
            <person name="Sato K."/>
            <person name="Oba Y."/>
            <person name="Sakakibara Y."/>
        </authorList>
    </citation>
    <scope>NUCLEOTIDE SEQUENCE</scope>
</reference>
<evidence type="ECO:0000313" key="2">
    <source>
        <dbReference type="EMBL" id="GAT52229.1"/>
    </source>
</evidence>